<dbReference type="GeneID" id="36344350"/>
<gene>
    <name evidence="1" type="ORF">EGR_08635</name>
</gene>
<evidence type="ECO:0000313" key="1">
    <source>
        <dbReference type="EMBL" id="EUB56513.1"/>
    </source>
</evidence>
<evidence type="ECO:0000313" key="2">
    <source>
        <dbReference type="Proteomes" id="UP000019149"/>
    </source>
</evidence>
<protein>
    <submittedName>
        <fullName evidence="1">Uncharacterized protein</fullName>
    </submittedName>
</protein>
<dbReference type="Proteomes" id="UP000019149">
    <property type="component" value="Unassembled WGS sequence"/>
</dbReference>
<keyword evidence="2" id="KW-1185">Reference proteome</keyword>
<comment type="caution">
    <text evidence="1">The sequence shown here is derived from an EMBL/GenBank/DDBJ whole genome shotgun (WGS) entry which is preliminary data.</text>
</comment>
<sequence>MRKGLLYTLATSVWLRKGLETLKRGTEFATATIELV</sequence>
<dbReference type="EMBL" id="APAU02000113">
    <property type="protein sequence ID" value="EUB56513.1"/>
    <property type="molecule type" value="Genomic_DNA"/>
</dbReference>
<proteinExistence type="predicted"/>
<dbReference type="RefSeq" id="XP_024347709.1">
    <property type="nucleotide sequence ID" value="XM_024497884.1"/>
</dbReference>
<name>W6U5S0_ECHGR</name>
<dbReference type="CTD" id="36344350"/>
<dbReference type="KEGG" id="egl:EGR_08635"/>
<organism evidence="1 2">
    <name type="scientific">Echinococcus granulosus</name>
    <name type="common">Hydatid tapeworm</name>
    <dbReference type="NCBI Taxonomy" id="6210"/>
    <lineage>
        <taxon>Eukaryota</taxon>
        <taxon>Metazoa</taxon>
        <taxon>Spiralia</taxon>
        <taxon>Lophotrochozoa</taxon>
        <taxon>Platyhelminthes</taxon>
        <taxon>Cestoda</taxon>
        <taxon>Eucestoda</taxon>
        <taxon>Cyclophyllidea</taxon>
        <taxon>Taeniidae</taxon>
        <taxon>Echinococcus</taxon>
        <taxon>Echinococcus granulosus group</taxon>
    </lineage>
</organism>
<dbReference type="AlphaFoldDB" id="W6U5S0"/>
<reference evidence="1 2" key="1">
    <citation type="journal article" date="2013" name="Nat. Genet.">
        <title>The genome of the hydatid tapeworm Echinococcus granulosus.</title>
        <authorList>
            <person name="Zheng H."/>
            <person name="Zhang W."/>
            <person name="Zhang L."/>
            <person name="Zhang Z."/>
            <person name="Li J."/>
            <person name="Lu G."/>
            <person name="Zhu Y."/>
            <person name="Wang Y."/>
            <person name="Huang Y."/>
            <person name="Liu J."/>
            <person name="Kang H."/>
            <person name="Chen J."/>
            <person name="Wang L."/>
            <person name="Chen A."/>
            <person name="Yu S."/>
            <person name="Gao Z."/>
            <person name="Jin L."/>
            <person name="Gu W."/>
            <person name="Wang Z."/>
            <person name="Zhao L."/>
            <person name="Shi B."/>
            <person name="Wen H."/>
            <person name="Lin R."/>
            <person name="Jones M.K."/>
            <person name="Brejova B."/>
            <person name="Vinar T."/>
            <person name="Zhao G."/>
            <person name="McManus D.P."/>
            <person name="Chen Z."/>
            <person name="Zhou Y."/>
            <person name="Wang S."/>
        </authorList>
    </citation>
    <scope>NUCLEOTIDE SEQUENCE [LARGE SCALE GENOMIC DNA]</scope>
</reference>
<accession>W6U5S0</accession>